<comment type="subcellular location">
    <subcellularLocation>
        <location evidence="1">Membrane</location>
        <topology evidence="1">Multi-pass membrane protein</topology>
    </subcellularLocation>
</comment>
<dbReference type="PANTHER" id="PTHR33048">
    <property type="entry name" value="PTH11-LIKE INTEGRAL MEMBRANE PROTEIN (AFU_ORTHOLOGUE AFUA_5G11245)"/>
    <property type="match status" value="1"/>
</dbReference>
<feature type="compositionally biased region" description="Polar residues" evidence="6">
    <location>
        <begin position="326"/>
        <end position="339"/>
    </location>
</feature>
<name>A0A8E2F5G1_9PEZI</name>
<evidence type="ECO:0000256" key="2">
    <source>
        <dbReference type="ARBA" id="ARBA00022692"/>
    </source>
</evidence>
<evidence type="ECO:0000313" key="9">
    <source>
        <dbReference type="EMBL" id="OCL10680.1"/>
    </source>
</evidence>
<dbReference type="AlphaFoldDB" id="A0A8E2F5G1"/>
<feature type="domain" description="Rhodopsin" evidence="8">
    <location>
        <begin position="22"/>
        <end position="264"/>
    </location>
</feature>
<dbReference type="Proteomes" id="UP000250140">
    <property type="component" value="Unassembled WGS sequence"/>
</dbReference>
<dbReference type="OrthoDB" id="3903189at2759"/>
<evidence type="ECO:0000256" key="5">
    <source>
        <dbReference type="ARBA" id="ARBA00038359"/>
    </source>
</evidence>
<feature type="compositionally biased region" description="Polar residues" evidence="6">
    <location>
        <begin position="275"/>
        <end position="288"/>
    </location>
</feature>
<feature type="transmembrane region" description="Helical" evidence="7">
    <location>
        <begin position="12"/>
        <end position="29"/>
    </location>
</feature>
<reference evidence="9 10" key="1">
    <citation type="journal article" date="2016" name="Nat. Commun.">
        <title>Ectomycorrhizal ecology is imprinted in the genome of the dominant symbiotic fungus Cenococcum geophilum.</title>
        <authorList>
            <consortium name="DOE Joint Genome Institute"/>
            <person name="Peter M."/>
            <person name="Kohler A."/>
            <person name="Ohm R.A."/>
            <person name="Kuo A."/>
            <person name="Krutzmann J."/>
            <person name="Morin E."/>
            <person name="Arend M."/>
            <person name="Barry K.W."/>
            <person name="Binder M."/>
            <person name="Choi C."/>
            <person name="Clum A."/>
            <person name="Copeland A."/>
            <person name="Grisel N."/>
            <person name="Haridas S."/>
            <person name="Kipfer T."/>
            <person name="LaButti K."/>
            <person name="Lindquist E."/>
            <person name="Lipzen A."/>
            <person name="Maire R."/>
            <person name="Meier B."/>
            <person name="Mihaltcheva S."/>
            <person name="Molinier V."/>
            <person name="Murat C."/>
            <person name="Poggeler S."/>
            <person name="Quandt C.A."/>
            <person name="Sperisen C."/>
            <person name="Tritt A."/>
            <person name="Tisserant E."/>
            <person name="Crous P.W."/>
            <person name="Henrissat B."/>
            <person name="Nehls U."/>
            <person name="Egli S."/>
            <person name="Spatafora J.W."/>
            <person name="Grigoriev I.V."/>
            <person name="Martin F.M."/>
        </authorList>
    </citation>
    <scope>NUCLEOTIDE SEQUENCE [LARGE SCALE GENOMIC DNA]</scope>
    <source>
        <strain evidence="9 10">CBS 207.34</strain>
    </source>
</reference>
<evidence type="ECO:0000256" key="7">
    <source>
        <dbReference type="SAM" id="Phobius"/>
    </source>
</evidence>
<feature type="transmembrane region" description="Helical" evidence="7">
    <location>
        <begin position="41"/>
        <end position="61"/>
    </location>
</feature>
<dbReference type="Pfam" id="PF20684">
    <property type="entry name" value="Fung_rhodopsin"/>
    <property type="match status" value="1"/>
</dbReference>
<evidence type="ECO:0000256" key="3">
    <source>
        <dbReference type="ARBA" id="ARBA00022989"/>
    </source>
</evidence>
<organism evidence="9 10">
    <name type="scientific">Glonium stellatum</name>
    <dbReference type="NCBI Taxonomy" id="574774"/>
    <lineage>
        <taxon>Eukaryota</taxon>
        <taxon>Fungi</taxon>
        <taxon>Dikarya</taxon>
        <taxon>Ascomycota</taxon>
        <taxon>Pezizomycotina</taxon>
        <taxon>Dothideomycetes</taxon>
        <taxon>Pleosporomycetidae</taxon>
        <taxon>Gloniales</taxon>
        <taxon>Gloniaceae</taxon>
        <taxon>Glonium</taxon>
    </lineage>
</organism>
<dbReference type="PANTHER" id="PTHR33048:SF149">
    <property type="entry name" value="UBID FAMILY DECARBOXYLASE"/>
    <property type="match status" value="1"/>
</dbReference>
<feature type="compositionally biased region" description="Basic and acidic residues" evidence="6">
    <location>
        <begin position="340"/>
        <end position="366"/>
    </location>
</feature>
<keyword evidence="2 7" id="KW-0812">Transmembrane</keyword>
<protein>
    <recommendedName>
        <fullName evidence="8">Rhodopsin domain-containing protein</fullName>
    </recommendedName>
</protein>
<evidence type="ECO:0000256" key="6">
    <source>
        <dbReference type="SAM" id="MobiDB-lite"/>
    </source>
</evidence>
<feature type="compositionally biased region" description="Basic and acidic residues" evidence="6">
    <location>
        <begin position="376"/>
        <end position="386"/>
    </location>
</feature>
<evidence type="ECO:0000313" key="10">
    <source>
        <dbReference type="Proteomes" id="UP000250140"/>
    </source>
</evidence>
<feature type="transmembrane region" description="Helical" evidence="7">
    <location>
        <begin position="248"/>
        <end position="266"/>
    </location>
</feature>
<dbReference type="EMBL" id="KV749191">
    <property type="protein sequence ID" value="OCL10680.1"/>
    <property type="molecule type" value="Genomic_DNA"/>
</dbReference>
<dbReference type="InterPro" id="IPR052337">
    <property type="entry name" value="SAT4-like"/>
</dbReference>
<keyword evidence="4 7" id="KW-0472">Membrane</keyword>
<keyword evidence="3 7" id="KW-1133">Transmembrane helix</keyword>
<evidence type="ECO:0000256" key="1">
    <source>
        <dbReference type="ARBA" id="ARBA00004141"/>
    </source>
</evidence>
<dbReference type="InterPro" id="IPR049326">
    <property type="entry name" value="Rhodopsin_dom_fungi"/>
</dbReference>
<feature type="compositionally biased region" description="Low complexity" evidence="6">
    <location>
        <begin position="316"/>
        <end position="325"/>
    </location>
</feature>
<feature type="transmembrane region" description="Helical" evidence="7">
    <location>
        <begin position="206"/>
        <end position="228"/>
    </location>
</feature>
<gene>
    <name evidence="9" type="ORF">AOQ84DRAFT_288747</name>
</gene>
<comment type="similarity">
    <text evidence="5">Belongs to the SAT4 family.</text>
</comment>
<feature type="transmembrane region" description="Helical" evidence="7">
    <location>
        <begin position="129"/>
        <end position="149"/>
    </location>
</feature>
<proteinExistence type="inferred from homology"/>
<feature type="compositionally biased region" description="Basic and acidic residues" evidence="6">
    <location>
        <begin position="295"/>
        <end position="310"/>
    </location>
</feature>
<dbReference type="GO" id="GO:0016020">
    <property type="term" value="C:membrane"/>
    <property type="evidence" value="ECO:0007669"/>
    <property type="project" value="UniProtKB-SubCell"/>
</dbReference>
<keyword evidence="10" id="KW-1185">Reference proteome</keyword>
<accession>A0A8E2F5G1</accession>
<sequence>MLPLVIESWTWYGVVTCIALARFVSRALLFGTMKKLQIDDWIMAFALSVYTTFVVSINIVANANSNLFPPGFDINSLTAKEISDREYGSKMVLVVEECQCVTIWAAKACLLIMYYRLTIALKENIVVKILAAYVAFGFVFMEIFYLGVWCRPFRNYWAVPTPNIQCNAATHHLITNAVFNISSDVAMLIMALQMLIRSRLPMRRKLILSGIFGLGIFVILAAVLNKYYSFSQPFGSLWTFWYVRESSTALLVANLPFTWTLLRRVFNLRAFDSSGSSHQLHSQRTSGVRTPAATARRESPNRARRTSERSEESDESAGSSGTATSQAHNYDSSRNPPSSKNHDVYGKADREALASDAWDFKDDAESPIRQVLMTPRRHEIPAKDPV</sequence>
<evidence type="ECO:0000256" key="4">
    <source>
        <dbReference type="ARBA" id="ARBA00023136"/>
    </source>
</evidence>
<feature type="region of interest" description="Disordered" evidence="6">
    <location>
        <begin position="275"/>
        <end position="386"/>
    </location>
</feature>
<evidence type="ECO:0000259" key="8">
    <source>
        <dbReference type="Pfam" id="PF20684"/>
    </source>
</evidence>